<dbReference type="Gene3D" id="1.20.120.1220">
    <property type="match status" value="1"/>
</dbReference>
<dbReference type="EMBL" id="CABMJJ010000009">
    <property type="protein sequence ID" value="VVC04514.1"/>
    <property type="molecule type" value="Genomic_DNA"/>
</dbReference>
<keyword evidence="1" id="KW-0812">Transmembrane</keyword>
<organism evidence="2 3">
    <name type="scientific">Candidatus Bilamarchaeum dharawalense</name>
    <dbReference type="NCBI Taxonomy" id="2885759"/>
    <lineage>
        <taxon>Archaea</taxon>
        <taxon>Candidatus Micrarchaeota</taxon>
        <taxon>Candidatus Micrarchaeia</taxon>
        <taxon>Candidatus Anstonellales</taxon>
        <taxon>Candidatus Bilamarchaeaceae</taxon>
        <taxon>Candidatus Bilamarchaeum</taxon>
    </lineage>
</organism>
<sequence length="282" mass="32314">MLEDIIFGQLTMPGELIRLVVAFLGVLVATYYDIFNKKNIPDLFLYAFLAIAFLVNLVFYEPNLFWFSLALAVFVSAIGYVFYRVGQLGGADIFILASIMLLLPLHPEFVGMTFNVPFIFSVIIFSGVVFALYMMIFFGLKLLQTEAKPNLLYLLMLIPYGLFAYVYVGSFLFSPLYFAFITISLFAIILLMMFKDSINRLLAEELPVSQLQPEDILALELINKDMIHRYKLTRLVTTGEIERLKKTKISDVWVYTKLPPFIPFVLIGMVLSLLFAKYLLLF</sequence>
<feature type="transmembrane region" description="Helical" evidence="1">
    <location>
        <begin position="90"/>
        <end position="106"/>
    </location>
</feature>
<evidence type="ECO:0000313" key="2">
    <source>
        <dbReference type="EMBL" id="VVC04514.1"/>
    </source>
</evidence>
<name>A0A5E4LRA5_9ARCH</name>
<comment type="caution">
    <text evidence="2">The sequence shown here is derived from an EMBL/GenBank/DDBJ whole genome shotgun (WGS) entry which is preliminary data.</text>
</comment>
<proteinExistence type="predicted"/>
<feature type="transmembrane region" description="Helical" evidence="1">
    <location>
        <begin position="16"/>
        <end position="34"/>
    </location>
</feature>
<feature type="transmembrane region" description="Helical" evidence="1">
    <location>
        <begin position="43"/>
        <end position="59"/>
    </location>
</feature>
<reference evidence="2 3" key="1">
    <citation type="submission" date="2019-08" db="EMBL/GenBank/DDBJ databases">
        <authorList>
            <person name="Vazquez-Campos X."/>
        </authorList>
    </citation>
    <scope>NUCLEOTIDE SEQUENCE [LARGE SCALE GENOMIC DNA]</scope>
    <source>
        <strain evidence="2">LFW-283_2</strain>
    </source>
</reference>
<feature type="transmembrane region" description="Helical" evidence="1">
    <location>
        <begin position="261"/>
        <end position="280"/>
    </location>
</feature>
<dbReference type="AlphaFoldDB" id="A0A5E4LRA5"/>
<accession>A0A5E4LRA5</accession>
<protein>
    <recommendedName>
        <fullName evidence="4">Prepilin type IV endopeptidase peptidase domain-containing protein</fullName>
    </recommendedName>
</protein>
<keyword evidence="1" id="KW-1133">Transmembrane helix</keyword>
<feature type="transmembrane region" description="Helical" evidence="1">
    <location>
        <begin position="65"/>
        <end position="83"/>
    </location>
</feature>
<evidence type="ECO:0000313" key="3">
    <source>
        <dbReference type="Proteomes" id="UP000789941"/>
    </source>
</evidence>
<evidence type="ECO:0000256" key="1">
    <source>
        <dbReference type="SAM" id="Phobius"/>
    </source>
</evidence>
<keyword evidence="1" id="KW-0472">Membrane</keyword>
<feature type="transmembrane region" description="Helical" evidence="1">
    <location>
        <begin position="118"/>
        <end position="139"/>
    </location>
</feature>
<feature type="transmembrane region" description="Helical" evidence="1">
    <location>
        <begin position="151"/>
        <end position="170"/>
    </location>
</feature>
<gene>
    <name evidence="2" type="ORF">LFW2832_01003</name>
</gene>
<feature type="transmembrane region" description="Helical" evidence="1">
    <location>
        <begin position="176"/>
        <end position="194"/>
    </location>
</feature>
<evidence type="ECO:0008006" key="4">
    <source>
        <dbReference type="Google" id="ProtNLM"/>
    </source>
</evidence>
<dbReference type="Proteomes" id="UP000789941">
    <property type="component" value="Unassembled WGS sequence"/>
</dbReference>